<dbReference type="ChiTaRS" id="ARFGEF2">
    <property type="organism name" value="human"/>
</dbReference>
<accession>L8E9E5</accession>
<protein>
    <submittedName>
        <fullName evidence="1">Alternative protein ARFGEF2</fullName>
    </submittedName>
</protein>
<dbReference type="EMBL" id="HF583859">
    <property type="protein sequence ID" value="CCQ43356.1"/>
    <property type="molecule type" value="Genomic_DNA"/>
</dbReference>
<dbReference type="OrthoDB" id="18431at2759"/>
<name>L8E9E5_HUMAN</name>
<organism evidence="1">
    <name type="scientific">Homo sapiens</name>
    <name type="common">Human</name>
    <dbReference type="NCBI Taxonomy" id="9606"/>
    <lineage>
        <taxon>Eukaryota</taxon>
        <taxon>Metazoa</taxon>
        <taxon>Chordata</taxon>
        <taxon>Craniata</taxon>
        <taxon>Vertebrata</taxon>
        <taxon>Euteleostomi</taxon>
        <taxon>Mammalia</taxon>
        <taxon>Eutheria</taxon>
        <taxon>Euarchontoglires</taxon>
        <taxon>Primates</taxon>
        <taxon>Haplorrhini</taxon>
        <taxon>Catarrhini</taxon>
        <taxon>Hominidae</taxon>
        <taxon>Homo</taxon>
    </lineage>
</organism>
<dbReference type="AlphaFoldDB" id="L8E9E5"/>
<sequence length="59" mass="6762">MFVVMMQMDIGFNRSWILNTAFSEFCFNICVKVDIAELTWNPGVLLSAALQFGKQRNQS</sequence>
<gene>
    <name evidence="1" type="primary">ARFGEF2</name>
</gene>
<evidence type="ECO:0000313" key="1">
    <source>
        <dbReference type="EMBL" id="CCQ43356.1"/>
    </source>
</evidence>
<proteinExistence type="predicted"/>
<reference evidence="1" key="1">
    <citation type="journal article" date="2013" name="PLoS ONE">
        <title>Direct detection of alternative open reading frames translation products in human significantly expands the proteome.</title>
        <authorList>
            <person name="Vanderperre B."/>
            <person name="Lucier J.-F."/>
            <person name="Motard J."/>
            <person name="Tremblay G."/>
            <person name="Vanderperre S."/>
            <person name="Wisztorski M."/>
            <person name="Salzet M."/>
            <person name="Boisvert F.-M."/>
            <person name="Roucou X."/>
        </authorList>
    </citation>
    <scope>NUCLEOTIDE SEQUENCE</scope>
</reference>